<dbReference type="PROSITE" id="PS50850">
    <property type="entry name" value="MFS"/>
    <property type="match status" value="1"/>
</dbReference>
<dbReference type="InterPro" id="IPR011701">
    <property type="entry name" value="MFS"/>
</dbReference>
<evidence type="ECO:0000256" key="1">
    <source>
        <dbReference type="ARBA" id="ARBA00004651"/>
    </source>
</evidence>
<evidence type="ECO:0000256" key="5">
    <source>
        <dbReference type="SAM" id="Phobius"/>
    </source>
</evidence>
<evidence type="ECO:0000256" key="4">
    <source>
        <dbReference type="ARBA" id="ARBA00023136"/>
    </source>
</evidence>
<feature type="transmembrane region" description="Helical" evidence="5">
    <location>
        <begin position="107"/>
        <end position="127"/>
    </location>
</feature>
<reference evidence="7 8" key="1">
    <citation type="submission" date="2018-11" db="EMBL/GenBank/DDBJ databases">
        <title>Rhodococcus spongicola sp. nov. and Rhodococcus xishaensis sp. nov. from marine sponges.</title>
        <authorList>
            <person name="Li L."/>
            <person name="Lin H.W."/>
        </authorList>
    </citation>
    <scope>NUCLEOTIDE SEQUENCE [LARGE SCALE GENOMIC DNA]</scope>
    <source>
        <strain evidence="7 8">LHW50502</strain>
    </source>
</reference>
<keyword evidence="8" id="KW-1185">Reference proteome</keyword>
<evidence type="ECO:0000256" key="2">
    <source>
        <dbReference type="ARBA" id="ARBA00022692"/>
    </source>
</evidence>
<keyword evidence="4 5" id="KW-0472">Membrane</keyword>
<dbReference type="Pfam" id="PF07690">
    <property type="entry name" value="MFS_1"/>
    <property type="match status" value="2"/>
</dbReference>
<evidence type="ECO:0000259" key="6">
    <source>
        <dbReference type="PROSITE" id="PS50850"/>
    </source>
</evidence>
<feature type="transmembrane region" description="Helical" evidence="5">
    <location>
        <begin position="344"/>
        <end position="362"/>
    </location>
</feature>
<dbReference type="CDD" id="cd17393">
    <property type="entry name" value="MFS_MosC_like"/>
    <property type="match status" value="1"/>
</dbReference>
<feature type="transmembrane region" description="Helical" evidence="5">
    <location>
        <begin position="21"/>
        <end position="39"/>
    </location>
</feature>
<proteinExistence type="predicted"/>
<evidence type="ECO:0000313" key="8">
    <source>
        <dbReference type="Proteomes" id="UP000284333"/>
    </source>
</evidence>
<dbReference type="AlphaFoldDB" id="A0A3S3AAG0"/>
<feature type="transmembrane region" description="Helical" evidence="5">
    <location>
        <begin position="304"/>
        <end position="323"/>
    </location>
</feature>
<feature type="transmembrane region" description="Helical" evidence="5">
    <location>
        <begin position="139"/>
        <end position="159"/>
    </location>
</feature>
<keyword evidence="2 5" id="KW-0812">Transmembrane</keyword>
<comment type="subcellular location">
    <subcellularLocation>
        <location evidence="1">Cell membrane</location>
        <topology evidence="1">Multi-pass membrane protein</topology>
    </subcellularLocation>
</comment>
<feature type="transmembrane region" description="Helical" evidence="5">
    <location>
        <begin position="368"/>
        <end position="388"/>
    </location>
</feature>
<keyword evidence="3 5" id="KW-1133">Transmembrane helix</keyword>
<dbReference type="Gene3D" id="1.20.1250.20">
    <property type="entry name" value="MFS general substrate transporter like domains"/>
    <property type="match status" value="2"/>
</dbReference>
<feature type="transmembrane region" description="Helical" evidence="5">
    <location>
        <begin position="165"/>
        <end position="188"/>
    </location>
</feature>
<gene>
    <name evidence="7" type="ORF">EF834_10170</name>
</gene>
<dbReference type="PANTHER" id="PTHR23514:SF13">
    <property type="entry name" value="INNER MEMBRANE PROTEIN YBJJ"/>
    <property type="match status" value="1"/>
</dbReference>
<feature type="transmembrane region" description="Helical" evidence="5">
    <location>
        <begin position="279"/>
        <end position="298"/>
    </location>
</feature>
<feature type="transmembrane region" description="Helical" evidence="5">
    <location>
        <begin position="209"/>
        <end position="227"/>
    </location>
</feature>
<feature type="transmembrane region" description="Helical" evidence="5">
    <location>
        <begin position="83"/>
        <end position="101"/>
    </location>
</feature>
<sequence length="406" mass="41711">MLDTRPVNRNANTLSRARVSAAVAFGLQGFMLAALLTQLPQFKDDLGFSDSLVVGAVVGVSIVAGVGSVVAEQLAKATSSRTTLRVGLLVIAAAAVFIAFASSTTTFLAAFAFYGIGLGMVDAAANMQAVSIQHAYGRVILSSFHAAWSVGAILGALFVSAFSGFGLSVEVCVLIAAAVVALGCWAIGPRLLHTGHQRTSDMPAGPLSVPLWPFLALGAAMVLFYAIDFGIGNWSALYLKEVLLSDASTAALAMAAYQITALISRLTGDYWVRRFGEIAVVRVGATVSVVGLLVVVLAQAPAVALAGFFVVGLGAPVVAPLCFSAAGRLAPPDQTDAVIARINMFNYAGTVIGGAVIGGLAWATDLRIGFIAPLLFAAALFLLAPAFAPRQVSTAATETKSRSTTS</sequence>
<dbReference type="SUPFAM" id="SSF103473">
    <property type="entry name" value="MFS general substrate transporter"/>
    <property type="match status" value="1"/>
</dbReference>
<dbReference type="InterPro" id="IPR020846">
    <property type="entry name" value="MFS_dom"/>
</dbReference>
<evidence type="ECO:0000256" key="3">
    <source>
        <dbReference type="ARBA" id="ARBA00022989"/>
    </source>
</evidence>
<dbReference type="GO" id="GO:0022857">
    <property type="term" value="F:transmembrane transporter activity"/>
    <property type="evidence" value="ECO:0007669"/>
    <property type="project" value="InterPro"/>
</dbReference>
<dbReference type="EMBL" id="RKLN01000003">
    <property type="protein sequence ID" value="RVW03475.1"/>
    <property type="molecule type" value="Genomic_DNA"/>
</dbReference>
<feature type="transmembrane region" description="Helical" evidence="5">
    <location>
        <begin position="247"/>
        <end position="267"/>
    </location>
</feature>
<evidence type="ECO:0000313" key="7">
    <source>
        <dbReference type="EMBL" id="RVW03475.1"/>
    </source>
</evidence>
<accession>A0A3S3AAG0</accession>
<comment type="caution">
    <text evidence="7">The sequence shown here is derived from an EMBL/GenBank/DDBJ whole genome shotgun (WGS) entry which is preliminary data.</text>
</comment>
<dbReference type="PANTHER" id="PTHR23514">
    <property type="entry name" value="BYPASS OF STOP CODON PROTEIN 6"/>
    <property type="match status" value="1"/>
</dbReference>
<protein>
    <submittedName>
        <fullName evidence="7">MFS transporter</fullName>
    </submittedName>
</protein>
<name>A0A3S3AAG0_9NOCA</name>
<dbReference type="Proteomes" id="UP000284333">
    <property type="component" value="Unassembled WGS sequence"/>
</dbReference>
<dbReference type="InterPro" id="IPR036259">
    <property type="entry name" value="MFS_trans_sf"/>
</dbReference>
<dbReference type="RefSeq" id="WP_127947065.1">
    <property type="nucleotide sequence ID" value="NZ_RKLN01000003.1"/>
</dbReference>
<feature type="transmembrane region" description="Helical" evidence="5">
    <location>
        <begin position="51"/>
        <end position="71"/>
    </location>
</feature>
<feature type="domain" description="Major facilitator superfamily (MFS) profile" evidence="6">
    <location>
        <begin position="17"/>
        <end position="392"/>
    </location>
</feature>
<dbReference type="OrthoDB" id="151222at2"/>
<dbReference type="InterPro" id="IPR051788">
    <property type="entry name" value="MFS_Transporter"/>
</dbReference>
<dbReference type="GO" id="GO:0005886">
    <property type="term" value="C:plasma membrane"/>
    <property type="evidence" value="ECO:0007669"/>
    <property type="project" value="UniProtKB-SubCell"/>
</dbReference>
<organism evidence="7 8">
    <name type="scientific">Rhodococcus spongiicola</name>
    <dbReference type="NCBI Taxonomy" id="2487352"/>
    <lineage>
        <taxon>Bacteria</taxon>
        <taxon>Bacillati</taxon>
        <taxon>Actinomycetota</taxon>
        <taxon>Actinomycetes</taxon>
        <taxon>Mycobacteriales</taxon>
        <taxon>Nocardiaceae</taxon>
        <taxon>Rhodococcus</taxon>
    </lineage>
</organism>